<proteinExistence type="predicted"/>
<dbReference type="AlphaFoldDB" id="A0A841HSQ6"/>
<name>A0A841HSQ6_9GAMM</name>
<dbReference type="Proteomes" id="UP000588068">
    <property type="component" value="Unassembled WGS sequence"/>
</dbReference>
<dbReference type="EMBL" id="JACHHZ010000005">
    <property type="protein sequence ID" value="MBB6095058.1"/>
    <property type="molecule type" value="Genomic_DNA"/>
</dbReference>
<evidence type="ECO:0000256" key="1">
    <source>
        <dbReference type="SAM" id="MobiDB-lite"/>
    </source>
</evidence>
<evidence type="ECO:0000313" key="2">
    <source>
        <dbReference type="EMBL" id="MBB6095058.1"/>
    </source>
</evidence>
<evidence type="ECO:0000313" key="3">
    <source>
        <dbReference type="Proteomes" id="UP000588068"/>
    </source>
</evidence>
<feature type="compositionally biased region" description="Gly residues" evidence="1">
    <location>
        <begin position="28"/>
        <end position="37"/>
    </location>
</feature>
<keyword evidence="3" id="KW-1185">Reference proteome</keyword>
<sequence length="123" mass="12454">MRAASYLIMLTVASATGHFLFNADTESGSGGGQGGGTRMAAAEESPPAEKPVTPSQSPAAEEEAAAKKAAPSTEEEAAAAEKDGKTPADKAADKGSAAKGSPQRFIPSEQVRADFDVSFPVDI</sequence>
<feature type="region of interest" description="Disordered" evidence="1">
    <location>
        <begin position="21"/>
        <end position="123"/>
    </location>
</feature>
<reference evidence="2 3" key="1">
    <citation type="submission" date="2020-08" db="EMBL/GenBank/DDBJ databases">
        <title>Genomic Encyclopedia of Type Strains, Phase IV (KMG-IV): sequencing the most valuable type-strain genomes for metagenomic binning, comparative biology and taxonomic classification.</title>
        <authorList>
            <person name="Goeker M."/>
        </authorList>
    </citation>
    <scope>NUCLEOTIDE SEQUENCE [LARGE SCALE GENOMIC DNA]</scope>
    <source>
        <strain evidence="2 3">DSM 26723</strain>
    </source>
</reference>
<gene>
    <name evidence="2" type="ORF">HNQ60_003948</name>
</gene>
<protein>
    <submittedName>
        <fullName evidence="2">Type IV secretory pathway TrbL component</fullName>
    </submittedName>
</protein>
<accession>A0A841HSQ6</accession>
<feature type="compositionally biased region" description="Low complexity" evidence="1">
    <location>
        <begin position="40"/>
        <end position="59"/>
    </location>
</feature>
<comment type="caution">
    <text evidence="2">The sequence shown here is derived from an EMBL/GenBank/DDBJ whole genome shotgun (WGS) entry which is preliminary data.</text>
</comment>
<dbReference type="RefSeq" id="WP_184334468.1">
    <property type="nucleotide sequence ID" value="NZ_JACHHZ010000005.1"/>
</dbReference>
<organism evidence="2 3">
    <name type="scientific">Povalibacter uvarum</name>
    <dbReference type="NCBI Taxonomy" id="732238"/>
    <lineage>
        <taxon>Bacteria</taxon>
        <taxon>Pseudomonadati</taxon>
        <taxon>Pseudomonadota</taxon>
        <taxon>Gammaproteobacteria</taxon>
        <taxon>Steroidobacterales</taxon>
        <taxon>Steroidobacteraceae</taxon>
        <taxon>Povalibacter</taxon>
    </lineage>
</organism>
<feature type="compositionally biased region" description="Basic and acidic residues" evidence="1">
    <location>
        <begin position="79"/>
        <end position="93"/>
    </location>
</feature>